<dbReference type="Proteomes" id="UP001055439">
    <property type="component" value="Chromosome 9"/>
</dbReference>
<name>A0A9E7LCQ5_9LILI</name>
<evidence type="ECO:0000256" key="1">
    <source>
        <dbReference type="ARBA" id="ARBA00004123"/>
    </source>
</evidence>
<dbReference type="GO" id="GO:0003677">
    <property type="term" value="F:DNA binding"/>
    <property type="evidence" value="ECO:0007669"/>
    <property type="project" value="UniProtKB-KW"/>
</dbReference>
<dbReference type="SUPFAM" id="SSF54171">
    <property type="entry name" value="DNA-binding domain"/>
    <property type="match status" value="1"/>
</dbReference>
<evidence type="ECO:0000256" key="6">
    <source>
        <dbReference type="SAM" id="MobiDB-lite"/>
    </source>
</evidence>
<evidence type="ECO:0000313" key="8">
    <source>
        <dbReference type="EMBL" id="URE45769.1"/>
    </source>
</evidence>
<dbReference type="FunFam" id="3.30.730.10:FF:000001">
    <property type="entry name" value="Ethylene-responsive transcription factor 2"/>
    <property type="match status" value="1"/>
</dbReference>
<dbReference type="GO" id="GO:0070417">
    <property type="term" value="P:cellular response to cold"/>
    <property type="evidence" value="ECO:0007669"/>
    <property type="project" value="UniProtKB-ARBA"/>
</dbReference>
<dbReference type="Pfam" id="PF03105">
    <property type="entry name" value="SPX"/>
    <property type="match status" value="2"/>
</dbReference>
<proteinExistence type="predicted"/>
<accession>A0A9E7LCQ5</accession>
<evidence type="ECO:0000256" key="2">
    <source>
        <dbReference type="ARBA" id="ARBA00023015"/>
    </source>
</evidence>
<dbReference type="AlphaFoldDB" id="A0A9E7LCQ5"/>
<dbReference type="PANTHER" id="PTHR45978">
    <property type="entry name" value="SPX DOMAIN-CONTAINING PROTEIN 3"/>
    <property type="match status" value="1"/>
</dbReference>
<feature type="domain" description="AP2/ERF" evidence="7">
    <location>
        <begin position="41"/>
        <end position="104"/>
    </location>
</feature>
<dbReference type="GO" id="GO:0005634">
    <property type="term" value="C:nucleus"/>
    <property type="evidence" value="ECO:0007669"/>
    <property type="project" value="UniProtKB-SubCell"/>
</dbReference>
<dbReference type="InterPro" id="IPR036955">
    <property type="entry name" value="AP2/ERF_dom_sf"/>
</dbReference>
<dbReference type="GO" id="GO:0003700">
    <property type="term" value="F:DNA-binding transcription factor activity"/>
    <property type="evidence" value="ECO:0007669"/>
    <property type="project" value="InterPro"/>
</dbReference>
<gene>
    <name evidence="8" type="ORF">MUK42_25752</name>
</gene>
<evidence type="ECO:0000256" key="3">
    <source>
        <dbReference type="ARBA" id="ARBA00023125"/>
    </source>
</evidence>
<organism evidence="8 9">
    <name type="scientific">Musa troglodytarum</name>
    <name type="common">fe'i banana</name>
    <dbReference type="NCBI Taxonomy" id="320322"/>
    <lineage>
        <taxon>Eukaryota</taxon>
        <taxon>Viridiplantae</taxon>
        <taxon>Streptophyta</taxon>
        <taxon>Embryophyta</taxon>
        <taxon>Tracheophyta</taxon>
        <taxon>Spermatophyta</taxon>
        <taxon>Magnoliopsida</taxon>
        <taxon>Liliopsida</taxon>
        <taxon>Zingiberales</taxon>
        <taxon>Musaceae</taxon>
        <taxon>Musa</taxon>
    </lineage>
</organism>
<reference evidence="8" key="1">
    <citation type="submission" date="2022-05" db="EMBL/GenBank/DDBJ databases">
        <title>The Musa troglodytarum L. genome provides insights into the mechanism of non-climacteric behaviour and enrichment of carotenoids.</title>
        <authorList>
            <person name="Wang J."/>
        </authorList>
    </citation>
    <scope>NUCLEOTIDE SEQUENCE</scope>
    <source>
        <tissue evidence="8">Leaf</tissue>
    </source>
</reference>
<dbReference type="CDD" id="cd00018">
    <property type="entry name" value="AP2"/>
    <property type="match status" value="1"/>
</dbReference>
<evidence type="ECO:0000256" key="5">
    <source>
        <dbReference type="ARBA" id="ARBA00023242"/>
    </source>
</evidence>
<dbReference type="OrthoDB" id="6493944at2759"/>
<dbReference type="SMART" id="SM00380">
    <property type="entry name" value="AP2"/>
    <property type="match status" value="1"/>
</dbReference>
<dbReference type="InterPro" id="IPR004331">
    <property type="entry name" value="SPX_dom"/>
</dbReference>
<keyword evidence="5" id="KW-0539">Nucleus</keyword>
<evidence type="ECO:0000313" key="9">
    <source>
        <dbReference type="Proteomes" id="UP001055439"/>
    </source>
</evidence>
<keyword evidence="3" id="KW-0238">DNA-binding</keyword>
<sequence length="589" mass="66048">MATLHRQLLCHLARSSPIYNLALPLRPRQRFLNNSMVQSKKFRGVRQRHWGSWVSEIRHPLLKRRVWLGTFETAEEAARAYDEAAVLMSGRNAKTNFPVPRTPEGDAAADASSKALSEVLSAKLRRCCKTTPSPSLTCLRLDTEKSHIGVWQKRAGTRDGSSWVMTVELGNAGHGRQDAGEAMMAPTSPLAVEVASSQEVVGGMDEEARLALQMIEELLGRNGPTSPSHAGIEDMLFPPRIFPDSVPGIFRFPSFPVSHSSSLSFLRPSSSSCIAACLFPTLDFDRRKVWYLEMKFGKSLGNQIEDTLPEWRDKFLSYKDLKKRLKLISGGGGERLAKRPKVADDVGPGDRDPSSAPESAATPVVEEEEDFMRLLEAELDKFNTFFVEKEEEYIIRQKDLQDRVVEAISKDSKEELMKARKEIVDLHGEIVLLENYSALNYTGLAKILKKYDKRTGALIRQPFIQKVLRQPFFTTDVLYKLVKECEGMLDRLFPKIETSTSVEDCDGQKNREQKPAKPRSSLVGGVPELEETEDMESLYMKSTVAALRALKEIRGASSTVSFFSLPPLQSNGLEERWNNNVPILEQAAK</sequence>
<feature type="compositionally biased region" description="Basic and acidic residues" evidence="6">
    <location>
        <begin position="506"/>
        <end position="515"/>
    </location>
</feature>
<dbReference type="Gene3D" id="3.30.730.10">
    <property type="entry name" value="AP2/ERF domain"/>
    <property type="match status" value="1"/>
</dbReference>
<dbReference type="InterPro" id="IPR016177">
    <property type="entry name" value="DNA-bd_dom_sf"/>
</dbReference>
<dbReference type="Pfam" id="PF00847">
    <property type="entry name" value="AP2"/>
    <property type="match status" value="1"/>
</dbReference>
<keyword evidence="4" id="KW-0804">Transcription</keyword>
<keyword evidence="2" id="KW-0805">Transcription regulation</keyword>
<dbReference type="InterPro" id="IPR001471">
    <property type="entry name" value="AP2/ERF_dom"/>
</dbReference>
<dbReference type="PRINTS" id="PR00367">
    <property type="entry name" value="ETHRSPELEMNT"/>
</dbReference>
<feature type="region of interest" description="Disordered" evidence="6">
    <location>
        <begin position="504"/>
        <end position="523"/>
    </location>
</feature>
<comment type="subcellular location">
    <subcellularLocation>
        <location evidence="1">Nucleus</location>
    </subcellularLocation>
</comment>
<dbReference type="PANTHER" id="PTHR45978:SF5">
    <property type="entry name" value="SPX DOMAIN-CONTAINING PROTEIN 2"/>
    <property type="match status" value="1"/>
</dbReference>
<protein>
    <submittedName>
        <fullName evidence="8">SPX domain-containing protein 1</fullName>
    </submittedName>
</protein>
<keyword evidence="9" id="KW-1185">Reference proteome</keyword>
<evidence type="ECO:0000256" key="4">
    <source>
        <dbReference type="ARBA" id="ARBA00023163"/>
    </source>
</evidence>
<dbReference type="GO" id="GO:0016036">
    <property type="term" value="P:cellular response to phosphate starvation"/>
    <property type="evidence" value="ECO:0007669"/>
    <property type="project" value="InterPro"/>
</dbReference>
<evidence type="ECO:0000259" key="7">
    <source>
        <dbReference type="SMART" id="SM00380"/>
    </source>
</evidence>
<dbReference type="InterPro" id="IPR031142">
    <property type="entry name" value="SPX_prot"/>
</dbReference>
<feature type="region of interest" description="Disordered" evidence="6">
    <location>
        <begin position="335"/>
        <end position="365"/>
    </location>
</feature>
<dbReference type="EMBL" id="CP097511">
    <property type="protein sequence ID" value="URE45769.1"/>
    <property type="molecule type" value="Genomic_DNA"/>
</dbReference>
<feature type="compositionally biased region" description="Basic and acidic residues" evidence="6">
    <location>
        <begin position="335"/>
        <end position="353"/>
    </location>
</feature>
<dbReference type="CDD" id="cd14481">
    <property type="entry name" value="SPX_AtSPX1_like"/>
    <property type="match status" value="1"/>
</dbReference>